<name>A0ACB7JAF1_PLECO</name>
<keyword evidence="2" id="KW-1185">Reference proteome</keyword>
<protein>
    <submittedName>
        <fullName evidence="1">Uncharacterized protein</fullName>
    </submittedName>
</protein>
<evidence type="ECO:0000313" key="2">
    <source>
        <dbReference type="Proteomes" id="UP000824881"/>
    </source>
</evidence>
<proteinExistence type="predicted"/>
<accession>A0ACB7JAF1</accession>
<evidence type="ECO:0000313" key="1">
    <source>
        <dbReference type="EMBL" id="KAG9226251.1"/>
    </source>
</evidence>
<sequence>MRAVVASLGLFLSAAAGHTIFQELYVNGVSQGHLNGIRVPDYDGPITDVTSNDVICNGGINPFHQPISTTVIPVAAGSQVTAEWHHTLSGAAPGDAADPIDASHKGPVMAYLAKVPSATQSSVTGLQWFKVWEDGLTSDGKWGVDRLIANKGKVTFTIPSCIAAGQYLLRVEIIALHAAGSYPGAQLYMECAQLQITGGGNTSPATVSFPGAYKGSDPGITINIYQTLSGYTIPGPRPFSCSGSPAPTQAPTQAPPASTPVTNPPPASTSAASGTVAQWGQCGGIGYTGPTACVSPFKCTKSSDYGLSVNGVDQGHAVGVRVPSSNNAITDVNSNDIICNTNFIQPVSDTVIKVPAGSQVTAQFHHTSAGYTGLADPSEPLDPTNKGPVTAYLAAVPDATQPTVTGLKWFKVWQDGYNSETHQWASDRLFLNKGNATFTIPSCIASGQYLLRAEAIGLQNAYTYPGAQFYMSCAQIEVTGGGSATPQTVSFPGAYATNSASIITNIYGITDYTPPGPAVFTC</sequence>
<gene>
    <name evidence="1" type="ORF">CCMSSC00406_0005162</name>
</gene>
<comment type="caution">
    <text evidence="1">The sequence shown here is derived from an EMBL/GenBank/DDBJ whole genome shotgun (WGS) entry which is preliminary data.</text>
</comment>
<dbReference type="EMBL" id="WQMT02000002">
    <property type="protein sequence ID" value="KAG9226251.1"/>
    <property type="molecule type" value="Genomic_DNA"/>
</dbReference>
<dbReference type="Proteomes" id="UP000824881">
    <property type="component" value="Unassembled WGS sequence"/>
</dbReference>
<organism evidence="1 2">
    <name type="scientific">Pleurotus cornucopiae</name>
    <name type="common">Cornucopia mushroom</name>
    <dbReference type="NCBI Taxonomy" id="5321"/>
    <lineage>
        <taxon>Eukaryota</taxon>
        <taxon>Fungi</taxon>
        <taxon>Dikarya</taxon>
        <taxon>Basidiomycota</taxon>
        <taxon>Agaricomycotina</taxon>
        <taxon>Agaricomycetes</taxon>
        <taxon>Agaricomycetidae</taxon>
        <taxon>Agaricales</taxon>
        <taxon>Pleurotineae</taxon>
        <taxon>Pleurotaceae</taxon>
        <taxon>Pleurotus</taxon>
    </lineage>
</organism>
<reference evidence="1 2" key="1">
    <citation type="journal article" date="2021" name="Appl. Environ. Microbiol.">
        <title>Genetic linkage and physical mapping for an oyster mushroom Pleurotus cornucopiae and QTL analysis for the trait cap color.</title>
        <authorList>
            <person name="Zhang Y."/>
            <person name="Gao W."/>
            <person name="Sonnenberg A."/>
            <person name="Chen Q."/>
            <person name="Zhang J."/>
            <person name="Huang C."/>
        </authorList>
    </citation>
    <scope>NUCLEOTIDE SEQUENCE [LARGE SCALE GENOMIC DNA]</scope>
    <source>
        <strain evidence="1">CCMSSC00406</strain>
    </source>
</reference>